<keyword evidence="4 6" id="KW-0472">Membrane</keyword>
<feature type="transmembrane region" description="Helical" evidence="6">
    <location>
        <begin position="38"/>
        <end position="71"/>
    </location>
</feature>
<dbReference type="PANTHER" id="PTHR37422:SF13">
    <property type="entry name" value="LIPOPOLYSACCHARIDE BIOSYNTHESIS PROTEIN PA4999-RELATED"/>
    <property type="match status" value="1"/>
</dbReference>
<feature type="transmembrane region" description="Helical" evidence="6">
    <location>
        <begin position="248"/>
        <end position="267"/>
    </location>
</feature>
<dbReference type="GO" id="GO:0016874">
    <property type="term" value="F:ligase activity"/>
    <property type="evidence" value="ECO:0007669"/>
    <property type="project" value="UniProtKB-KW"/>
</dbReference>
<feature type="region of interest" description="Disordered" evidence="5">
    <location>
        <begin position="1"/>
        <end position="34"/>
    </location>
</feature>
<feature type="transmembrane region" description="Helical" evidence="6">
    <location>
        <begin position="205"/>
        <end position="220"/>
    </location>
</feature>
<evidence type="ECO:0000256" key="4">
    <source>
        <dbReference type="ARBA" id="ARBA00023136"/>
    </source>
</evidence>
<sequence>MSTLAPTGSPPDTSPRRTGAADPSPTPGTTPPSPLTPLVTGALVVLAVVAPWAPGLVLPLSLAVVVLWLLLVLDTRRQPLPPLLAVAAGIPLAQVISLPTAVDPARSLVLTGASMLGWGTAAALVHLGPPERRVVLSAVLVSLVAVSAQSLTGLGELSSSSGGAVVSGRLQGPFAQPNELGAYTMLGLPLLLAAASTARRTGWRAVLLVAAVPVLCALALSLSRGSWVGAVAGLLVLVLLLPPARGPVAGGVGAVVLVLAGLMLLGADGPGGVLIERISSLSDPSASPDDHRPLIWAMAASAAAASPIIGVGPGGLEQIGSGPDSPLVAEPPLHAHNLPLTVLAETGALGLVVLLALLAVLLRLVLLGASGRGPGWEQAGARWVAAGATAALCGAGVQGVIDFPWRNPIITATTWLLAGAVAALPLSRVRDAASGTLPVVTRSRSTSVERTDMKILPNRADRATEAPAETGRTSGTPADAEPRPDQPRAERTGSDQSVASAERTGSLEGAERRQSHLPEEERSRPRGVSGDDPDAGVPDADSADSAGGARAPRRRRAWLLPAILAVLGAVAVTVGVAQLPTQQQADAVVGLRSEGVSQEQVPTSSDELRLIAQQYAVALAADTQVEAAVAELGLGEDAGATAEVDPDSTTVRISATADDAGQASRLADRLVDLAADRAEDDPQVAVVQLSEPSPDHTTTTPSRPLYLAAGYAVVLVCAVGLWLLRRSAR</sequence>
<keyword evidence="8" id="KW-0436">Ligase</keyword>
<feature type="transmembrane region" description="Helical" evidence="6">
    <location>
        <begin position="381"/>
        <end position="401"/>
    </location>
</feature>
<feature type="transmembrane region" description="Helical" evidence="6">
    <location>
        <begin position="83"/>
        <end position="102"/>
    </location>
</feature>
<dbReference type="RefSeq" id="WP_179462761.1">
    <property type="nucleotide sequence ID" value="NZ_JACBZX010000001.1"/>
</dbReference>
<evidence type="ECO:0000313" key="9">
    <source>
        <dbReference type="Proteomes" id="UP000592181"/>
    </source>
</evidence>
<keyword evidence="3 6" id="KW-1133">Transmembrane helix</keyword>
<dbReference type="EMBL" id="JACBZX010000001">
    <property type="protein sequence ID" value="NYG37393.1"/>
    <property type="molecule type" value="Genomic_DNA"/>
</dbReference>
<proteinExistence type="predicted"/>
<dbReference type="PANTHER" id="PTHR37422">
    <property type="entry name" value="TEICHURONIC ACID BIOSYNTHESIS PROTEIN TUAE"/>
    <property type="match status" value="1"/>
</dbReference>
<name>A0A852X9H6_9MICO</name>
<dbReference type="Proteomes" id="UP000592181">
    <property type="component" value="Unassembled WGS sequence"/>
</dbReference>
<keyword evidence="9" id="KW-1185">Reference proteome</keyword>
<evidence type="ECO:0000256" key="3">
    <source>
        <dbReference type="ARBA" id="ARBA00022989"/>
    </source>
</evidence>
<feature type="domain" description="O-antigen ligase-related" evidence="7">
    <location>
        <begin position="210"/>
        <end position="355"/>
    </location>
</feature>
<evidence type="ECO:0000259" key="7">
    <source>
        <dbReference type="Pfam" id="PF04932"/>
    </source>
</evidence>
<feature type="transmembrane region" description="Helical" evidence="6">
    <location>
        <begin position="558"/>
        <end position="579"/>
    </location>
</feature>
<evidence type="ECO:0000256" key="6">
    <source>
        <dbReference type="SAM" id="Phobius"/>
    </source>
</evidence>
<keyword evidence="2 6" id="KW-0812">Transmembrane</keyword>
<feature type="compositionally biased region" description="Basic and acidic residues" evidence="5">
    <location>
        <begin position="509"/>
        <end position="524"/>
    </location>
</feature>
<dbReference type="AlphaFoldDB" id="A0A852X9H6"/>
<comment type="subcellular location">
    <subcellularLocation>
        <location evidence="1">Membrane</location>
        <topology evidence="1">Multi-pass membrane protein</topology>
    </subcellularLocation>
</comment>
<feature type="transmembrane region" description="Helical" evidence="6">
    <location>
        <begin position="705"/>
        <end position="724"/>
    </location>
</feature>
<reference evidence="8 9" key="1">
    <citation type="submission" date="2020-07" db="EMBL/GenBank/DDBJ databases">
        <title>Sequencing the genomes of 1000 actinobacteria strains.</title>
        <authorList>
            <person name="Klenk H.-P."/>
        </authorList>
    </citation>
    <scope>NUCLEOTIDE SEQUENCE [LARGE SCALE GENOMIC DNA]</scope>
    <source>
        <strain evidence="8 9">DSM 24723</strain>
    </source>
</reference>
<comment type="caution">
    <text evidence="8">The sequence shown here is derived from an EMBL/GenBank/DDBJ whole genome shotgun (WGS) entry which is preliminary data.</text>
</comment>
<organism evidence="8 9">
    <name type="scientific">Janibacter alkaliphilus</name>
    <dbReference type="NCBI Taxonomy" id="1069963"/>
    <lineage>
        <taxon>Bacteria</taxon>
        <taxon>Bacillati</taxon>
        <taxon>Actinomycetota</taxon>
        <taxon>Actinomycetes</taxon>
        <taxon>Micrococcales</taxon>
        <taxon>Intrasporangiaceae</taxon>
        <taxon>Janibacter</taxon>
    </lineage>
</organism>
<gene>
    <name evidence="8" type="ORF">BJY28_001862</name>
</gene>
<dbReference type="GO" id="GO:0016020">
    <property type="term" value="C:membrane"/>
    <property type="evidence" value="ECO:0007669"/>
    <property type="project" value="UniProtKB-SubCell"/>
</dbReference>
<feature type="transmembrane region" description="Helical" evidence="6">
    <location>
        <begin position="108"/>
        <end position="127"/>
    </location>
</feature>
<evidence type="ECO:0000313" key="8">
    <source>
        <dbReference type="EMBL" id="NYG37393.1"/>
    </source>
</evidence>
<protein>
    <submittedName>
        <fullName evidence="8">O-antigen ligase/capsular polysaccharide biosynthesis protein</fullName>
    </submittedName>
</protein>
<evidence type="ECO:0000256" key="2">
    <source>
        <dbReference type="ARBA" id="ARBA00022692"/>
    </source>
</evidence>
<dbReference type="InterPro" id="IPR051533">
    <property type="entry name" value="WaaL-like"/>
</dbReference>
<feature type="transmembrane region" description="Helical" evidence="6">
    <location>
        <begin position="407"/>
        <end position="426"/>
    </location>
</feature>
<accession>A0A852X9H6</accession>
<feature type="region of interest" description="Disordered" evidence="5">
    <location>
        <begin position="435"/>
        <end position="552"/>
    </location>
</feature>
<feature type="compositionally biased region" description="Basic and acidic residues" evidence="5">
    <location>
        <begin position="447"/>
        <end position="464"/>
    </location>
</feature>
<feature type="transmembrane region" description="Helical" evidence="6">
    <location>
        <begin position="348"/>
        <end position="369"/>
    </location>
</feature>
<evidence type="ECO:0000256" key="1">
    <source>
        <dbReference type="ARBA" id="ARBA00004141"/>
    </source>
</evidence>
<dbReference type="Pfam" id="PF04932">
    <property type="entry name" value="Wzy_C"/>
    <property type="match status" value="1"/>
</dbReference>
<evidence type="ECO:0000256" key="5">
    <source>
        <dbReference type="SAM" id="MobiDB-lite"/>
    </source>
</evidence>
<feature type="compositionally biased region" description="Basic and acidic residues" evidence="5">
    <location>
        <begin position="480"/>
        <end position="493"/>
    </location>
</feature>
<feature type="transmembrane region" description="Helical" evidence="6">
    <location>
        <begin position="226"/>
        <end position="241"/>
    </location>
</feature>
<dbReference type="InterPro" id="IPR007016">
    <property type="entry name" value="O-antigen_ligase-rel_domated"/>
</dbReference>
<feature type="transmembrane region" description="Helical" evidence="6">
    <location>
        <begin position="134"/>
        <end position="152"/>
    </location>
</feature>
<feature type="compositionally biased region" description="Low complexity" evidence="5">
    <location>
        <begin position="527"/>
        <end position="550"/>
    </location>
</feature>
<feature type="compositionally biased region" description="Pro residues" evidence="5">
    <location>
        <begin position="24"/>
        <end position="34"/>
    </location>
</feature>
<feature type="transmembrane region" description="Helical" evidence="6">
    <location>
        <begin position="180"/>
        <end position="198"/>
    </location>
</feature>